<keyword evidence="4" id="KW-0677">Repeat</keyword>
<comment type="caution">
    <text evidence="6">The sequence shown here is derived from an EMBL/GenBank/DDBJ whole genome shotgun (WGS) entry which is preliminary data.</text>
</comment>
<evidence type="ECO:0000256" key="5">
    <source>
        <dbReference type="ARBA" id="ARBA00023242"/>
    </source>
</evidence>
<evidence type="ECO:0000256" key="2">
    <source>
        <dbReference type="ARBA" id="ARBA00022448"/>
    </source>
</evidence>
<dbReference type="PANTHER" id="PTHR11024:SF2">
    <property type="entry name" value="PROTEIN SEC13 HOMOLOG"/>
    <property type="match status" value="1"/>
</dbReference>
<dbReference type="GO" id="GO:0090114">
    <property type="term" value="P:COPII-coated vesicle budding"/>
    <property type="evidence" value="ECO:0007669"/>
    <property type="project" value="TreeGrafter"/>
</dbReference>
<dbReference type="PANTHER" id="PTHR11024">
    <property type="entry name" value="NUCLEAR PORE COMPLEX PROTEIN SEC13 / SEH1 FAMILY MEMBER"/>
    <property type="match status" value="1"/>
</dbReference>
<proteinExistence type="predicted"/>
<organism evidence="6 7">
    <name type="scientific">Ensete ventricosum</name>
    <name type="common">Abyssinian banana</name>
    <name type="synonym">Musa ensete</name>
    <dbReference type="NCBI Taxonomy" id="4639"/>
    <lineage>
        <taxon>Eukaryota</taxon>
        <taxon>Viridiplantae</taxon>
        <taxon>Streptophyta</taxon>
        <taxon>Embryophyta</taxon>
        <taxon>Tracheophyta</taxon>
        <taxon>Spermatophyta</taxon>
        <taxon>Magnoliopsida</taxon>
        <taxon>Liliopsida</taxon>
        <taxon>Zingiberales</taxon>
        <taxon>Musaceae</taxon>
        <taxon>Ensete</taxon>
    </lineage>
</organism>
<dbReference type="InterPro" id="IPR015943">
    <property type="entry name" value="WD40/YVTN_repeat-like_dom_sf"/>
</dbReference>
<accession>A0A426Y513</accession>
<dbReference type="EMBL" id="AMZH03014910">
    <property type="protein sequence ID" value="RRT46858.1"/>
    <property type="molecule type" value="Genomic_DNA"/>
</dbReference>
<dbReference type="AlphaFoldDB" id="A0A426Y513"/>
<evidence type="ECO:0000256" key="3">
    <source>
        <dbReference type="ARBA" id="ARBA00022574"/>
    </source>
</evidence>
<sequence length="112" mass="12213">MPSQKIETGHQDVVHDVARDYYHGDRMATASSDTTIKIIGVGSSSHQHLAILSCHQGPVQFGGLHTMITSCNCDGEVIICKEGNKPDEWTQAHVFTEQNGSVNSIAWAHLDL</sequence>
<dbReference type="InterPro" id="IPR037363">
    <property type="entry name" value="Sec13/Seh1_fam"/>
</dbReference>
<comment type="subcellular location">
    <subcellularLocation>
        <location evidence="1">Nucleus</location>
    </subcellularLocation>
</comment>
<reference evidence="6 7" key="1">
    <citation type="journal article" date="2014" name="Agronomy (Basel)">
        <title>A Draft Genome Sequence for Ensete ventricosum, the Drought-Tolerant Tree Against Hunger.</title>
        <authorList>
            <person name="Harrison J."/>
            <person name="Moore K.A."/>
            <person name="Paszkiewicz K."/>
            <person name="Jones T."/>
            <person name="Grant M."/>
            <person name="Ambacheew D."/>
            <person name="Muzemil S."/>
            <person name="Studholme D.J."/>
        </authorList>
    </citation>
    <scope>NUCLEOTIDE SEQUENCE [LARGE SCALE GENOMIC DNA]</scope>
</reference>
<keyword evidence="2" id="KW-0813">Transport</keyword>
<evidence type="ECO:0000313" key="7">
    <source>
        <dbReference type="Proteomes" id="UP000287651"/>
    </source>
</evidence>
<evidence type="ECO:0000256" key="1">
    <source>
        <dbReference type="ARBA" id="ARBA00004123"/>
    </source>
</evidence>
<dbReference type="SUPFAM" id="SSF50978">
    <property type="entry name" value="WD40 repeat-like"/>
    <property type="match status" value="1"/>
</dbReference>
<evidence type="ECO:0000313" key="6">
    <source>
        <dbReference type="EMBL" id="RRT46858.1"/>
    </source>
</evidence>
<protein>
    <submittedName>
        <fullName evidence="6">Uncharacterized protein</fullName>
    </submittedName>
</protein>
<evidence type="ECO:0000256" key="4">
    <source>
        <dbReference type="ARBA" id="ARBA00022737"/>
    </source>
</evidence>
<dbReference type="Proteomes" id="UP000287651">
    <property type="component" value="Unassembled WGS sequence"/>
</dbReference>
<dbReference type="GO" id="GO:0005198">
    <property type="term" value="F:structural molecule activity"/>
    <property type="evidence" value="ECO:0007669"/>
    <property type="project" value="InterPro"/>
</dbReference>
<dbReference type="GO" id="GO:0031080">
    <property type="term" value="C:nuclear pore outer ring"/>
    <property type="evidence" value="ECO:0007669"/>
    <property type="project" value="TreeGrafter"/>
</dbReference>
<dbReference type="GO" id="GO:0030127">
    <property type="term" value="C:COPII vesicle coat"/>
    <property type="evidence" value="ECO:0007669"/>
    <property type="project" value="TreeGrafter"/>
</dbReference>
<dbReference type="InterPro" id="IPR036322">
    <property type="entry name" value="WD40_repeat_dom_sf"/>
</dbReference>
<keyword evidence="3" id="KW-0853">WD repeat</keyword>
<name>A0A426Y513_ENSVE</name>
<dbReference type="Gene3D" id="2.130.10.10">
    <property type="entry name" value="YVTN repeat-like/Quinoprotein amine dehydrogenase"/>
    <property type="match status" value="1"/>
</dbReference>
<dbReference type="GO" id="GO:0006606">
    <property type="term" value="P:protein import into nucleus"/>
    <property type="evidence" value="ECO:0007669"/>
    <property type="project" value="TreeGrafter"/>
</dbReference>
<gene>
    <name evidence="6" type="ORF">B296_00050655</name>
</gene>
<keyword evidence="5" id="KW-0539">Nucleus</keyword>